<evidence type="ECO:0000256" key="1">
    <source>
        <dbReference type="SAM" id="MobiDB-lite"/>
    </source>
</evidence>
<evidence type="ECO:0000259" key="2">
    <source>
        <dbReference type="Pfam" id="PF00583"/>
    </source>
</evidence>
<protein>
    <recommendedName>
        <fullName evidence="2">N-acetyltransferase domain-containing protein</fullName>
    </recommendedName>
</protein>
<dbReference type="GO" id="GO:0016747">
    <property type="term" value="F:acyltransferase activity, transferring groups other than amino-acyl groups"/>
    <property type="evidence" value="ECO:0007669"/>
    <property type="project" value="InterPro"/>
</dbReference>
<evidence type="ECO:0000313" key="3">
    <source>
        <dbReference type="EMBL" id="KAI9633349.1"/>
    </source>
</evidence>
<dbReference type="InterPro" id="IPR000182">
    <property type="entry name" value="GNAT_dom"/>
</dbReference>
<reference evidence="3" key="1">
    <citation type="journal article" date="2022" name="G3 (Bethesda)">
        <title>High quality genome of the basidiomycete yeast Dioszegia hungarica PDD-24b-2 isolated from cloud water.</title>
        <authorList>
            <person name="Jarrige D."/>
            <person name="Haridas S."/>
            <person name="Bleykasten-Grosshans C."/>
            <person name="Joly M."/>
            <person name="Nadalig T."/>
            <person name="Sancelme M."/>
            <person name="Vuilleumier S."/>
            <person name="Grigoriev I.V."/>
            <person name="Amato P."/>
            <person name="Bringel F."/>
        </authorList>
    </citation>
    <scope>NUCLEOTIDE SEQUENCE</scope>
    <source>
        <strain evidence="3">PDD-24b-2</strain>
    </source>
</reference>
<organism evidence="3 4">
    <name type="scientific">Dioszegia hungarica</name>
    <dbReference type="NCBI Taxonomy" id="4972"/>
    <lineage>
        <taxon>Eukaryota</taxon>
        <taxon>Fungi</taxon>
        <taxon>Dikarya</taxon>
        <taxon>Basidiomycota</taxon>
        <taxon>Agaricomycotina</taxon>
        <taxon>Tremellomycetes</taxon>
        <taxon>Tremellales</taxon>
        <taxon>Bulleribasidiaceae</taxon>
        <taxon>Dioszegia</taxon>
    </lineage>
</organism>
<dbReference type="Proteomes" id="UP001164286">
    <property type="component" value="Unassembled WGS sequence"/>
</dbReference>
<feature type="region of interest" description="Disordered" evidence="1">
    <location>
        <begin position="222"/>
        <end position="244"/>
    </location>
</feature>
<dbReference type="Gene3D" id="3.40.630.30">
    <property type="match status" value="1"/>
</dbReference>
<proteinExistence type="predicted"/>
<dbReference type="Pfam" id="PF00583">
    <property type="entry name" value="Acetyltransf_1"/>
    <property type="match status" value="1"/>
</dbReference>
<evidence type="ECO:0000313" key="4">
    <source>
        <dbReference type="Proteomes" id="UP001164286"/>
    </source>
</evidence>
<dbReference type="RefSeq" id="XP_052943126.1">
    <property type="nucleotide sequence ID" value="XM_053087744.1"/>
</dbReference>
<accession>A0AA38H6E6</accession>
<dbReference type="SUPFAM" id="SSF55729">
    <property type="entry name" value="Acyl-CoA N-acyltransferases (Nat)"/>
    <property type="match status" value="1"/>
</dbReference>
<comment type="caution">
    <text evidence="3">The sequence shown here is derived from an EMBL/GenBank/DDBJ whole genome shotgun (WGS) entry which is preliminary data.</text>
</comment>
<gene>
    <name evidence="3" type="ORF">MKK02DRAFT_29198</name>
</gene>
<feature type="domain" description="N-acetyltransferase" evidence="2">
    <location>
        <begin position="158"/>
        <end position="221"/>
    </location>
</feature>
<feature type="region of interest" description="Disordered" evidence="1">
    <location>
        <begin position="1"/>
        <end position="20"/>
    </location>
</feature>
<dbReference type="InterPro" id="IPR016181">
    <property type="entry name" value="Acyl_CoA_acyltransferase"/>
</dbReference>
<sequence>MPAEAEPSSSDTPSFLLPAGPSVPRSHSFLPLRSGPPIYFPLPAPYDGYCLTEYFQSDLSPSAPVIKGQGEGGEDEDVSMTEEERGAAMAENYEARQRIMDVVAPAGSRGWEYPIIRRTDEIKAMNTDPTLRPAILGTFTLRPSGASSSPAQTSSDTPRATWKLGHVWIAPSERQKGLASVVITYILHSWLLRLPGPAPRVTATTSTDDTAATKLLARLGFRPDPDADKGGDGRKGAASYIWER</sequence>
<dbReference type="GeneID" id="77726949"/>
<keyword evidence="4" id="KW-1185">Reference proteome</keyword>
<feature type="compositionally biased region" description="Basic and acidic residues" evidence="1">
    <location>
        <begin position="222"/>
        <end position="235"/>
    </location>
</feature>
<dbReference type="AlphaFoldDB" id="A0AA38H6E6"/>
<dbReference type="EMBL" id="JAKWFO010000011">
    <property type="protein sequence ID" value="KAI9633349.1"/>
    <property type="molecule type" value="Genomic_DNA"/>
</dbReference>
<name>A0AA38H6E6_9TREE</name>